<dbReference type="Pfam" id="PF07727">
    <property type="entry name" value="RVT_2"/>
    <property type="match status" value="1"/>
</dbReference>
<gene>
    <name evidence="9" type="ORF">C1H46_000835</name>
</gene>
<dbReference type="GO" id="GO:0003676">
    <property type="term" value="F:nucleic acid binding"/>
    <property type="evidence" value="ECO:0007669"/>
    <property type="project" value="InterPro"/>
</dbReference>
<evidence type="ECO:0000259" key="8">
    <source>
        <dbReference type="PROSITE" id="PS50994"/>
    </source>
</evidence>
<evidence type="ECO:0000256" key="5">
    <source>
        <dbReference type="PROSITE-ProRule" id="PRU00047"/>
    </source>
</evidence>
<feature type="domain" description="Integrase catalytic" evidence="8">
    <location>
        <begin position="373"/>
        <end position="547"/>
    </location>
</feature>
<dbReference type="PANTHER" id="PTHR42648:SF28">
    <property type="entry name" value="TRANSPOSON-ENCODED PROTEIN WITH RIBONUCLEASE H-LIKE AND RETROVIRUS ZINC FINGER-LIKE DOMAINS"/>
    <property type="match status" value="1"/>
</dbReference>
<protein>
    <recommendedName>
        <fullName evidence="11">CCHC-type domain-containing protein</fullName>
    </recommendedName>
</protein>
<dbReference type="InterPro" id="IPR025724">
    <property type="entry name" value="GAG-pre-integrase_dom"/>
</dbReference>
<dbReference type="SUPFAM" id="SSF57756">
    <property type="entry name" value="Retrovirus zinc finger-like domains"/>
    <property type="match status" value="1"/>
</dbReference>
<keyword evidence="2" id="KW-0479">Metal-binding</keyword>
<dbReference type="InterPro" id="IPR001878">
    <property type="entry name" value="Znf_CCHC"/>
</dbReference>
<evidence type="ECO:0008006" key="11">
    <source>
        <dbReference type="Google" id="ProtNLM"/>
    </source>
</evidence>
<accession>A0A540NR27</accession>
<dbReference type="GO" id="GO:0015074">
    <property type="term" value="P:DNA integration"/>
    <property type="evidence" value="ECO:0007669"/>
    <property type="project" value="InterPro"/>
</dbReference>
<keyword evidence="1" id="KW-0645">Protease</keyword>
<dbReference type="Pfam" id="PF22936">
    <property type="entry name" value="Pol_BBD"/>
    <property type="match status" value="1"/>
</dbReference>
<evidence type="ECO:0000259" key="7">
    <source>
        <dbReference type="PROSITE" id="PS50158"/>
    </source>
</evidence>
<dbReference type="InterPro" id="IPR054722">
    <property type="entry name" value="PolX-like_BBD"/>
</dbReference>
<dbReference type="EMBL" id="VIEB01000010">
    <property type="protein sequence ID" value="TQE13504.1"/>
    <property type="molecule type" value="Genomic_DNA"/>
</dbReference>
<dbReference type="PANTHER" id="PTHR42648">
    <property type="entry name" value="TRANSPOSASE, PUTATIVE-RELATED"/>
    <property type="match status" value="1"/>
</dbReference>
<dbReference type="InterPro" id="IPR043502">
    <property type="entry name" value="DNA/RNA_pol_sf"/>
</dbReference>
<dbReference type="InterPro" id="IPR057670">
    <property type="entry name" value="SH3_retrovirus"/>
</dbReference>
<feature type="compositionally biased region" description="Polar residues" evidence="6">
    <location>
        <begin position="97"/>
        <end position="107"/>
    </location>
</feature>
<evidence type="ECO:0000256" key="4">
    <source>
        <dbReference type="ARBA" id="ARBA00022801"/>
    </source>
</evidence>
<keyword evidence="3" id="KW-0064">Aspartyl protease</keyword>
<dbReference type="Proteomes" id="UP000315295">
    <property type="component" value="Unassembled WGS sequence"/>
</dbReference>
<evidence type="ECO:0000313" key="9">
    <source>
        <dbReference type="EMBL" id="TQE13504.1"/>
    </source>
</evidence>
<keyword evidence="4" id="KW-0378">Hydrolase</keyword>
<feature type="region of interest" description="Disordered" evidence="6">
    <location>
        <begin position="95"/>
        <end position="129"/>
    </location>
</feature>
<dbReference type="Pfam" id="PF14223">
    <property type="entry name" value="Retrotran_gag_2"/>
    <property type="match status" value="1"/>
</dbReference>
<keyword evidence="10" id="KW-1185">Reference proteome</keyword>
<sequence>MNSLTTIRYDGVESVREYILKVVDIAGKLKMLEVPISETFLVHVVMNSLPESYTQLKVSYNALQAKWDINELISICVGEEVRIKKERAEKERAESVNYVQSYNQNPKHGNHDTVRKDATRSASSSKKVFKPNKPSIFKCFFCKKAGHMKKNCPKYKAWLAKQETKKGKNVFVCFESNSVDIPSNAWWLDSGSSIHVTNSLQDFTIRRTPNKDEVKVLVGNGRRVEVKALGTVRLKLEFGFHLDLENVAYVPSMRRKLVSVSKLVLLGYYFTLNKIGFNIFYNSSHIGTGSICEGMFQFKLRVENLIFNVEKNHEKPQQSSHLWHKRLGHVSKPRMELLIKSEILPPLNFNDFELCIECIKGKMTNSRKEGSTRSKQLLEIIHTDICGPFPTKTIDGNKYFITFIDDFSRFCCIYLIPEKSKALEVFKIFKTETENQLERKIKVVRSDRGGEYYGKQSQTGRQPGPFALYLQDHGIVAQYTTPGTPEQNGVSERRNRTLMDMVRSMMCKVNLPNFLWGEAVKTANYIINRVPSKAVVNTPFELWTGRRPSLNHLHIWGCKAEAKVYNPNGKKLDPKTLSCYFVGYAERSKGFRFYCPNHDMKIVETGKAIFMELGMDAENCSRTEEFVFEEQGDIWAEYDQQQTVPKSVVELPNHVDHGMGNDDYLIQHGSNHALVNGNGIEALLNDEQHEENEEGHVENAAANGSHVNQQVNRQENRQEHRLEHRLEQHANVHGEHVEMLEVNGNEHRHDGMGIDEVAPLVRKSSRVRKSTLCSDFVYMAELDFNMSEFNDPGSYKDATSNIHADKWMDAMRSELSSIEENKVWSLVELKEGIKPIGCKWVFKTKRDSNGNVERHKARLVAKGFTQKEGIDYRESFSPVSTKDAFRVIMAMVAHYDLFFHQMDVKTAFLNGELEEDIYMVQPEGFKEEGKENMVCKLNKSIYGLKQASRQWYLKFHHVVKEHGFTENPSDACIYLKVSGSTYIILVLYVDDILLAANCSSLLDETKSFLQCKFEMKDLGEASYVLGIEIKRDRERGLLGLSQKGYIEKVLKRFNMASCGTTEMPISKGDKLSKEQSPRNEIERENMKDKPYASLVGSLMYVQVCTRPDLAFTISVLGRCQSNPGEAHWNAGKRVMRYLQRTKSHMLIYKKTERLVLEGYSDADFAGCPDDLKSTSGFVFTMAGGAVSWKSSKQDIVAASTMVAEYLSCCETVNQAIWMKNFITGLRVVDSIQRPIQIFCDNNAAIFFSKNNKRSTATRNLEIKYLIAREKVMAGLVKIDYLATGSMIADPLNKPVPAAVFKGHVAKMGVLAGFEAVE</sequence>
<dbReference type="InterPro" id="IPR013103">
    <property type="entry name" value="RVT_2"/>
</dbReference>
<dbReference type="GO" id="GO:0006508">
    <property type="term" value="P:proteolysis"/>
    <property type="evidence" value="ECO:0007669"/>
    <property type="project" value="UniProtKB-KW"/>
</dbReference>
<feature type="compositionally biased region" description="Basic and acidic residues" evidence="6">
    <location>
        <begin position="109"/>
        <end position="119"/>
    </location>
</feature>
<evidence type="ECO:0000256" key="6">
    <source>
        <dbReference type="SAM" id="MobiDB-lite"/>
    </source>
</evidence>
<dbReference type="PROSITE" id="PS50994">
    <property type="entry name" value="INTEGRASE"/>
    <property type="match status" value="1"/>
</dbReference>
<dbReference type="CDD" id="cd09272">
    <property type="entry name" value="RNase_HI_RT_Ty1"/>
    <property type="match status" value="1"/>
</dbReference>
<dbReference type="Pfam" id="PF25597">
    <property type="entry name" value="SH3_retrovirus"/>
    <property type="match status" value="1"/>
</dbReference>
<evidence type="ECO:0000256" key="3">
    <source>
        <dbReference type="ARBA" id="ARBA00022750"/>
    </source>
</evidence>
<dbReference type="Pfam" id="PF13976">
    <property type="entry name" value="gag_pre-integrs"/>
    <property type="match status" value="1"/>
</dbReference>
<dbReference type="Pfam" id="PF00665">
    <property type="entry name" value="rve"/>
    <property type="match status" value="1"/>
</dbReference>
<evidence type="ECO:0000256" key="1">
    <source>
        <dbReference type="ARBA" id="ARBA00022670"/>
    </source>
</evidence>
<dbReference type="STRING" id="106549.A0A540NR27"/>
<proteinExistence type="predicted"/>
<dbReference type="SMART" id="SM00343">
    <property type="entry name" value="ZnF_C2HC"/>
    <property type="match status" value="1"/>
</dbReference>
<dbReference type="SUPFAM" id="SSF53098">
    <property type="entry name" value="Ribonuclease H-like"/>
    <property type="match status" value="1"/>
</dbReference>
<dbReference type="GO" id="GO:0008270">
    <property type="term" value="F:zinc ion binding"/>
    <property type="evidence" value="ECO:0007669"/>
    <property type="project" value="UniProtKB-KW"/>
</dbReference>
<keyword evidence="5" id="KW-0863">Zinc-finger</keyword>
<feature type="domain" description="CCHC-type" evidence="7">
    <location>
        <begin position="138"/>
        <end position="154"/>
    </location>
</feature>
<comment type="caution">
    <text evidence="9">The sequence shown here is derived from an EMBL/GenBank/DDBJ whole genome shotgun (WGS) entry which is preliminary data.</text>
</comment>
<organism evidence="9 10">
    <name type="scientific">Malus baccata</name>
    <name type="common">Siberian crab apple</name>
    <name type="synonym">Pyrus baccata</name>
    <dbReference type="NCBI Taxonomy" id="106549"/>
    <lineage>
        <taxon>Eukaryota</taxon>
        <taxon>Viridiplantae</taxon>
        <taxon>Streptophyta</taxon>
        <taxon>Embryophyta</taxon>
        <taxon>Tracheophyta</taxon>
        <taxon>Spermatophyta</taxon>
        <taxon>Magnoliopsida</taxon>
        <taxon>eudicotyledons</taxon>
        <taxon>Gunneridae</taxon>
        <taxon>Pentapetalae</taxon>
        <taxon>rosids</taxon>
        <taxon>fabids</taxon>
        <taxon>Rosales</taxon>
        <taxon>Rosaceae</taxon>
        <taxon>Amygdaloideae</taxon>
        <taxon>Maleae</taxon>
        <taxon>Malus</taxon>
    </lineage>
</organism>
<dbReference type="Gene3D" id="3.30.420.10">
    <property type="entry name" value="Ribonuclease H-like superfamily/Ribonuclease H"/>
    <property type="match status" value="1"/>
</dbReference>
<evidence type="ECO:0000256" key="2">
    <source>
        <dbReference type="ARBA" id="ARBA00022723"/>
    </source>
</evidence>
<dbReference type="InterPro" id="IPR036397">
    <property type="entry name" value="RNaseH_sf"/>
</dbReference>
<name>A0A540NR27_MALBA</name>
<dbReference type="InterPro" id="IPR012337">
    <property type="entry name" value="RNaseH-like_sf"/>
</dbReference>
<dbReference type="InterPro" id="IPR036875">
    <property type="entry name" value="Znf_CCHC_sf"/>
</dbReference>
<dbReference type="SUPFAM" id="SSF56672">
    <property type="entry name" value="DNA/RNA polymerases"/>
    <property type="match status" value="1"/>
</dbReference>
<dbReference type="InterPro" id="IPR001584">
    <property type="entry name" value="Integrase_cat-core"/>
</dbReference>
<dbReference type="Gene3D" id="4.10.60.10">
    <property type="entry name" value="Zinc finger, CCHC-type"/>
    <property type="match status" value="1"/>
</dbReference>
<evidence type="ECO:0000313" key="10">
    <source>
        <dbReference type="Proteomes" id="UP000315295"/>
    </source>
</evidence>
<dbReference type="InterPro" id="IPR039537">
    <property type="entry name" value="Retrotran_Ty1/copia-like"/>
</dbReference>
<dbReference type="PROSITE" id="PS50158">
    <property type="entry name" value="ZF_CCHC"/>
    <property type="match status" value="1"/>
</dbReference>
<reference evidence="9 10" key="1">
    <citation type="journal article" date="2019" name="G3 (Bethesda)">
        <title>Sequencing of a Wild Apple (Malus baccata) Genome Unravels the Differences Between Cultivated and Wild Apple Species Regarding Disease Resistance and Cold Tolerance.</title>
        <authorList>
            <person name="Chen X."/>
        </authorList>
    </citation>
    <scope>NUCLEOTIDE SEQUENCE [LARGE SCALE GENOMIC DNA]</scope>
    <source>
        <strain evidence="10">cv. Shandingzi</strain>
        <tissue evidence="9">Leaves</tissue>
    </source>
</reference>
<dbReference type="GO" id="GO:0004190">
    <property type="term" value="F:aspartic-type endopeptidase activity"/>
    <property type="evidence" value="ECO:0007669"/>
    <property type="project" value="UniProtKB-KW"/>
</dbReference>
<keyword evidence="5" id="KW-0862">Zinc</keyword>